<feature type="region of interest" description="Disordered" evidence="1">
    <location>
        <begin position="26"/>
        <end position="87"/>
    </location>
</feature>
<evidence type="ECO:0008006" key="4">
    <source>
        <dbReference type="Google" id="ProtNLM"/>
    </source>
</evidence>
<dbReference type="EMBL" id="AXCW01000081">
    <property type="protein sequence ID" value="EYR63607.1"/>
    <property type="molecule type" value="Genomic_DNA"/>
</dbReference>
<proteinExistence type="predicted"/>
<protein>
    <recommendedName>
        <fullName evidence="4">Lipoprotein</fullName>
    </recommendedName>
</protein>
<name>A0A021VX05_9CELL</name>
<dbReference type="PROSITE" id="PS51257">
    <property type="entry name" value="PROKAR_LIPOPROTEIN"/>
    <property type="match status" value="1"/>
</dbReference>
<reference evidence="2 3" key="1">
    <citation type="submission" date="2014-01" db="EMBL/GenBank/DDBJ databases">
        <title>Actinotalea ferrariae CF5-4.</title>
        <authorList>
            <person name="Chen F."/>
            <person name="Li Y."/>
            <person name="Wang G."/>
        </authorList>
    </citation>
    <scope>NUCLEOTIDE SEQUENCE [LARGE SCALE GENOMIC DNA]</scope>
    <source>
        <strain evidence="2 3">CF5-4</strain>
    </source>
</reference>
<evidence type="ECO:0000313" key="3">
    <source>
        <dbReference type="Proteomes" id="UP000019753"/>
    </source>
</evidence>
<dbReference type="AlphaFoldDB" id="A0A021VX05"/>
<keyword evidence="3" id="KW-1185">Reference proteome</keyword>
<gene>
    <name evidence="2" type="ORF">N866_19395</name>
</gene>
<evidence type="ECO:0000313" key="2">
    <source>
        <dbReference type="EMBL" id="EYR63607.1"/>
    </source>
</evidence>
<evidence type="ECO:0000256" key="1">
    <source>
        <dbReference type="SAM" id="MobiDB-lite"/>
    </source>
</evidence>
<sequence length="263" mass="26184">MGDGKESAMSTATRLVAATLTAGLLAGCSAGPDQGSTTGPTSGAEAGTQDGAAPGTEPDAAPEGGAVEGEEATEEAVEEAPEEIAPDAPEQVADVVAALPSEPLPEVVPATGSAVTSGRVTLTVPADHDPAGSYDGVQLFDGPTIRGARSARAGIQVYPPVVDADWAQRLSTSLSPGLEGVTSVVYALDVPGADAAVVHVVTDTEGHSSRDRDGRRVWQAPVATAHVLVGIGDQVTRVVVQTAPTPEGIEAALSVARTVTVAG</sequence>
<comment type="caution">
    <text evidence="2">The sequence shown here is derived from an EMBL/GenBank/DDBJ whole genome shotgun (WGS) entry which is preliminary data.</text>
</comment>
<accession>A0A021VX05</accession>
<organism evidence="2 3">
    <name type="scientific">Actinotalea ferrariae CF5-4</name>
    <dbReference type="NCBI Taxonomy" id="948458"/>
    <lineage>
        <taxon>Bacteria</taxon>
        <taxon>Bacillati</taxon>
        <taxon>Actinomycetota</taxon>
        <taxon>Actinomycetes</taxon>
        <taxon>Micrococcales</taxon>
        <taxon>Cellulomonadaceae</taxon>
        <taxon>Actinotalea</taxon>
    </lineage>
</organism>
<feature type="compositionally biased region" description="Acidic residues" evidence="1">
    <location>
        <begin position="68"/>
        <end position="85"/>
    </location>
</feature>
<dbReference type="Proteomes" id="UP000019753">
    <property type="component" value="Unassembled WGS sequence"/>
</dbReference>